<dbReference type="InterPro" id="IPR050767">
    <property type="entry name" value="Sel1_AlgK"/>
</dbReference>
<name>A0A562QXA0_9BURK</name>
<feature type="domain" description="DUF6396" evidence="1">
    <location>
        <begin position="259"/>
        <end position="306"/>
    </location>
</feature>
<evidence type="ECO:0000313" key="2">
    <source>
        <dbReference type="EMBL" id="TWI60944.1"/>
    </source>
</evidence>
<evidence type="ECO:0000313" key="3">
    <source>
        <dbReference type="Proteomes" id="UP000318431"/>
    </source>
</evidence>
<dbReference type="InterPro" id="IPR006597">
    <property type="entry name" value="Sel1-like"/>
</dbReference>
<sequence>MAKISNPELPRNQSIDFFNPHMKSFVCNKEVDHLPPVDAQADRWLAEAISLEDPEIYFDDRDYKRIVELTKRAADRKYWKAMLNLASFYIEGYDPPHGAEDAVKIVEAAMLSGIPAAFERMGTYYMNGTGVRADATKAYAFLQKAALMGDPSAQAYLGDRLGAVSDDNLPGYWANIPVAVKMLECSVSQGYGPAAHALHYMYLEPPLPDGKTFGPVTPETRKKALHILHEGVKYGCSTCAGKLFIEFDHPRNLSEMVVPFADKARGERYRMLADALEFNPRFRFPNLDKILPLPPAIIPTWNGDRDTLLEAAMGAKLKPRPVRPEAVPEKTGRQALDSAYRLRGSGEQTAAKRAPFAGYWQPTTTVDSEQLQRKVAAIAPGLYEKGEPFQIIYSDEGVRPLPLESLVWKHWLTIDHDYPAVRIHAADGLTRMVPHAEPLMQCAAETKCPATGIWQPWIDPEHPLHAIINQHWRQSWITEGQRFPDPKQAWLLDLPANLVTWHLMDADGVDINRDIDAQSAGGAG</sequence>
<dbReference type="Pfam" id="PF19933">
    <property type="entry name" value="DUF6396"/>
    <property type="match status" value="1"/>
</dbReference>
<dbReference type="PANTHER" id="PTHR11102">
    <property type="entry name" value="SEL-1-LIKE PROTEIN"/>
    <property type="match status" value="1"/>
</dbReference>
<dbReference type="Pfam" id="PF08238">
    <property type="entry name" value="Sel1"/>
    <property type="match status" value="1"/>
</dbReference>
<dbReference type="AlphaFoldDB" id="A0A562QXA0"/>
<dbReference type="PANTHER" id="PTHR11102:SF160">
    <property type="entry name" value="ERAD-ASSOCIATED E3 UBIQUITIN-PROTEIN LIGASE COMPONENT HRD3"/>
    <property type="match status" value="1"/>
</dbReference>
<dbReference type="Proteomes" id="UP000318431">
    <property type="component" value="Unassembled WGS sequence"/>
</dbReference>
<keyword evidence="3" id="KW-1185">Reference proteome</keyword>
<dbReference type="InterPro" id="IPR011990">
    <property type="entry name" value="TPR-like_helical_dom_sf"/>
</dbReference>
<dbReference type="Gene3D" id="1.25.40.10">
    <property type="entry name" value="Tetratricopeptide repeat domain"/>
    <property type="match status" value="1"/>
</dbReference>
<reference evidence="2 3" key="1">
    <citation type="journal article" date="2015" name="Stand. Genomic Sci.">
        <title>Genomic Encyclopedia of Bacterial and Archaeal Type Strains, Phase III: the genomes of soil and plant-associated and newly described type strains.</title>
        <authorList>
            <person name="Whitman W.B."/>
            <person name="Woyke T."/>
            <person name="Klenk H.P."/>
            <person name="Zhou Y."/>
            <person name="Lilburn T.G."/>
            <person name="Beck B.J."/>
            <person name="De Vos P."/>
            <person name="Vandamme P."/>
            <person name="Eisen J.A."/>
            <person name="Garrity G."/>
            <person name="Hugenholtz P."/>
            <person name="Kyrpides N.C."/>
        </authorList>
    </citation>
    <scope>NUCLEOTIDE SEQUENCE [LARGE SCALE GENOMIC DNA]</scope>
    <source>
        <strain evidence="2 3">CGMCC 1.10822</strain>
    </source>
</reference>
<dbReference type="SMART" id="SM00671">
    <property type="entry name" value="SEL1"/>
    <property type="match status" value="1"/>
</dbReference>
<dbReference type="InterPro" id="IPR045653">
    <property type="entry name" value="DUF6396"/>
</dbReference>
<comment type="caution">
    <text evidence="2">The sequence shown here is derived from an EMBL/GenBank/DDBJ whole genome shotgun (WGS) entry which is preliminary data.</text>
</comment>
<accession>A0A562QXA0</accession>
<protein>
    <submittedName>
        <fullName evidence="2">TPR repeat protein</fullName>
    </submittedName>
</protein>
<gene>
    <name evidence="2" type="ORF">IP91_04909</name>
</gene>
<dbReference type="SUPFAM" id="SSF81901">
    <property type="entry name" value="HCP-like"/>
    <property type="match status" value="1"/>
</dbReference>
<dbReference type="EMBL" id="VLLB01000013">
    <property type="protein sequence ID" value="TWI60944.1"/>
    <property type="molecule type" value="Genomic_DNA"/>
</dbReference>
<organism evidence="2 3">
    <name type="scientific">Pseudoduganella lurida</name>
    <dbReference type="NCBI Taxonomy" id="1036180"/>
    <lineage>
        <taxon>Bacteria</taxon>
        <taxon>Pseudomonadati</taxon>
        <taxon>Pseudomonadota</taxon>
        <taxon>Betaproteobacteria</taxon>
        <taxon>Burkholderiales</taxon>
        <taxon>Oxalobacteraceae</taxon>
        <taxon>Telluria group</taxon>
        <taxon>Pseudoduganella</taxon>
    </lineage>
</organism>
<evidence type="ECO:0000259" key="1">
    <source>
        <dbReference type="Pfam" id="PF19933"/>
    </source>
</evidence>
<proteinExistence type="predicted"/>